<dbReference type="EMBL" id="MCFG01000071">
    <property type="protein sequence ID" value="ORX83539.1"/>
    <property type="molecule type" value="Genomic_DNA"/>
</dbReference>
<dbReference type="OrthoDB" id="443981at2759"/>
<keyword evidence="4" id="KW-1185">Reference proteome</keyword>
<evidence type="ECO:0000256" key="1">
    <source>
        <dbReference type="SAM" id="MobiDB-lite"/>
    </source>
</evidence>
<comment type="caution">
    <text evidence="3">The sequence shown here is derived from an EMBL/GenBank/DDBJ whole genome shotgun (WGS) entry which is preliminary data.</text>
</comment>
<feature type="region of interest" description="Disordered" evidence="1">
    <location>
        <begin position="230"/>
        <end position="261"/>
    </location>
</feature>
<dbReference type="STRING" id="1754192.A0A1Y1XCR9"/>
<reference evidence="3 4" key="1">
    <citation type="submission" date="2016-08" db="EMBL/GenBank/DDBJ databases">
        <title>A Parts List for Fungal Cellulosomes Revealed by Comparative Genomics.</title>
        <authorList>
            <consortium name="DOE Joint Genome Institute"/>
            <person name="Haitjema C.H."/>
            <person name="Gilmore S.P."/>
            <person name="Henske J.K."/>
            <person name="Solomon K.V."/>
            <person name="De Groot R."/>
            <person name="Kuo A."/>
            <person name="Mondo S.J."/>
            <person name="Salamov A.A."/>
            <person name="Labutti K."/>
            <person name="Zhao Z."/>
            <person name="Chiniquy J."/>
            <person name="Barry K."/>
            <person name="Brewer H.M."/>
            <person name="Purvine S.O."/>
            <person name="Wright A.T."/>
            <person name="Boxma B."/>
            <person name="Van Alen T."/>
            <person name="Hackstein J.H."/>
            <person name="Baker S.E."/>
            <person name="Grigoriev I.V."/>
            <person name="O'Malley M.A."/>
        </authorList>
    </citation>
    <scope>NUCLEOTIDE SEQUENCE [LARGE SCALE GENOMIC DNA]</scope>
    <source>
        <strain evidence="3 4">S4</strain>
    </source>
</reference>
<organism evidence="3 4">
    <name type="scientific">Anaeromyces robustus</name>
    <dbReference type="NCBI Taxonomy" id="1754192"/>
    <lineage>
        <taxon>Eukaryota</taxon>
        <taxon>Fungi</taxon>
        <taxon>Fungi incertae sedis</taxon>
        <taxon>Chytridiomycota</taxon>
        <taxon>Chytridiomycota incertae sedis</taxon>
        <taxon>Neocallimastigomycetes</taxon>
        <taxon>Neocallimastigales</taxon>
        <taxon>Neocallimastigaceae</taxon>
        <taxon>Anaeromyces</taxon>
    </lineage>
</organism>
<dbReference type="InterPro" id="IPR007461">
    <property type="entry name" value="Ysc84_actin-binding"/>
</dbReference>
<sequence length="261" mass="27642">MPIVEDITNAIKIQIKSLLPVNLDKESEKAEKIIKSFSFDKNDKINLKNPIIAPDVIKKAKGLVILTIGKAGIHVSLRGGSGILISRLSDGTWSAPAAVKTGGFGIGSQIGAEIIELVMVLTNEEAVNNFCFSENLTIGGNLSAAIGTVGRAAEASSSVNNVSAIISYGKSKGAFIGVSVEGAVIQQNNEANVAAYGQGTTVEKILKGDVSKPDFAKPLYSVLEKIEQASTITESKTEEKPEEKTEEKKPEEPTVTSEEKK</sequence>
<reference evidence="3 4" key="2">
    <citation type="submission" date="2016-08" db="EMBL/GenBank/DDBJ databases">
        <title>Pervasive Adenine N6-methylation of Active Genes in Fungi.</title>
        <authorList>
            <consortium name="DOE Joint Genome Institute"/>
            <person name="Mondo S.J."/>
            <person name="Dannebaum R.O."/>
            <person name="Kuo R.C."/>
            <person name="Labutti K."/>
            <person name="Haridas S."/>
            <person name="Kuo A."/>
            <person name="Salamov A."/>
            <person name="Ahrendt S.R."/>
            <person name="Lipzen A."/>
            <person name="Sullivan W."/>
            <person name="Andreopoulos W.B."/>
            <person name="Clum A."/>
            <person name="Lindquist E."/>
            <person name="Daum C."/>
            <person name="Ramamoorthy G.K."/>
            <person name="Gryganskyi A."/>
            <person name="Culley D."/>
            <person name="Magnuson J.K."/>
            <person name="James T.Y."/>
            <person name="O'Malley M.A."/>
            <person name="Stajich J.E."/>
            <person name="Spatafora J.W."/>
            <person name="Visel A."/>
            <person name="Grigoriev I.V."/>
        </authorList>
    </citation>
    <scope>NUCLEOTIDE SEQUENCE [LARGE SCALE GENOMIC DNA]</scope>
    <source>
        <strain evidence="3 4">S4</strain>
    </source>
</reference>
<feature type="domain" description="Ysc84 actin-binding" evidence="2">
    <location>
        <begin position="103"/>
        <end position="225"/>
    </location>
</feature>
<evidence type="ECO:0000259" key="2">
    <source>
        <dbReference type="Pfam" id="PF04366"/>
    </source>
</evidence>
<dbReference type="GO" id="GO:0035091">
    <property type="term" value="F:phosphatidylinositol binding"/>
    <property type="evidence" value="ECO:0007669"/>
    <property type="project" value="TreeGrafter"/>
</dbReference>
<dbReference type="PANTHER" id="PTHR15629">
    <property type="entry name" value="SH3YL1 PROTEIN"/>
    <property type="match status" value="1"/>
</dbReference>
<accession>A0A1Y1XCR9</accession>
<dbReference type="GO" id="GO:0051017">
    <property type="term" value="P:actin filament bundle assembly"/>
    <property type="evidence" value="ECO:0007669"/>
    <property type="project" value="TreeGrafter"/>
</dbReference>
<protein>
    <submittedName>
        <fullName evidence="3">DUF500-domain-containing protein</fullName>
    </submittedName>
</protein>
<dbReference type="GO" id="GO:0030479">
    <property type="term" value="C:actin cortical patch"/>
    <property type="evidence" value="ECO:0007669"/>
    <property type="project" value="TreeGrafter"/>
</dbReference>
<dbReference type="AlphaFoldDB" id="A0A1Y1XCR9"/>
<evidence type="ECO:0000313" key="3">
    <source>
        <dbReference type="EMBL" id="ORX83539.1"/>
    </source>
</evidence>
<dbReference type="Pfam" id="PF04366">
    <property type="entry name" value="Ysc84"/>
    <property type="match status" value="1"/>
</dbReference>
<dbReference type="GO" id="GO:0051666">
    <property type="term" value="P:actin cortical patch localization"/>
    <property type="evidence" value="ECO:0007669"/>
    <property type="project" value="TreeGrafter"/>
</dbReference>
<proteinExistence type="predicted"/>
<gene>
    <name evidence="3" type="ORF">BCR32DRAFT_291939</name>
</gene>
<dbReference type="PANTHER" id="PTHR15629:SF2">
    <property type="entry name" value="SH3 DOMAIN-CONTAINING YSC84-LIKE PROTEIN 1"/>
    <property type="match status" value="1"/>
</dbReference>
<name>A0A1Y1XCR9_9FUNG</name>
<evidence type="ECO:0000313" key="4">
    <source>
        <dbReference type="Proteomes" id="UP000193944"/>
    </source>
</evidence>
<dbReference type="Proteomes" id="UP000193944">
    <property type="component" value="Unassembled WGS sequence"/>
</dbReference>
<feature type="compositionally biased region" description="Basic and acidic residues" evidence="1">
    <location>
        <begin position="235"/>
        <end position="261"/>
    </location>
</feature>
<dbReference type="InterPro" id="IPR051702">
    <property type="entry name" value="SH3_domain_YSC84-like"/>
</dbReference>
<dbReference type="GO" id="GO:0051015">
    <property type="term" value="F:actin filament binding"/>
    <property type="evidence" value="ECO:0007669"/>
    <property type="project" value="TreeGrafter"/>
</dbReference>